<dbReference type="InterPro" id="IPR006091">
    <property type="entry name" value="Acyl-CoA_Oxase/DH_mid-dom"/>
</dbReference>
<dbReference type="InterPro" id="IPR037069">
    <property type="entry name" value="AcylCoA_DH/ox_N_sf"/>
</dbReference>
<accession>A0ABR1EIH9</accession>
<proteinExistence type="predicted"/>
<evidence type="ECO:0000313" key="6">
    <source>
        <dbReference type="EMBL" id="KAK6762388.1"/>
    </source>
</evidence>
<feature type="domain" description="Acyl-CoA dehydrogenase/oxidase N-terminal" evidence="5">
    <location>
        <begin position="28"/>
        <end position="137"/>
    </location>
</feature>
<evidence type="ECO:0000256" key="2">
    <source>
        <dbReference type="ARBA" id="ARBA00022630"/>
    </source>
</evidence>
<evidence type="ECO:0008006" key="8">
    <source>
        <dbReference type="Google" id="ProtNLM"/>
    </source>
</evidence>
<evidence type="ECO:0000313" key="7">
    <source>
        <dbReference type="Proteomes" id="UP001303046"/>
    </source>
</evidence>
<dbReference type="InterPro" id="IPR006089">
    <property type="entry name" value="Acyl-CoA_DH_CS"/>
</dbReference>
<keyword evidence="7" id="KW-1185">Reference proteome</keyword>
<evidence type="ECO:0000259" key="4">
    <source>
        <dbReference type="Pfam" id="PF02770"/>
    </source>
</evidence>
<dbReference type="Gene3D" id="2.40.110.10">
    <property type="entry name" value="Butyryl-CoA Dehydrogenase, subunit A, domain 2"/>
    <property type="match status" value="1"/>
</dbReference>
<name>A0ABR1EIH9_NECAM</name>
<dbReference type="EMBL" id="JAVFWL010000006">
    <property type="protein sequence ID" value="KAK6762388.1"/>
    <property type="molecule type" value="Genomic_DNA"/>
</dbReference>
<dbReference type="InterPro" id="IPR013786">
    <property type="entry name" value="AcylCoA_DH/ox_N"/>
</dbReference>
<dbReference type="PANTHER" id="PTHR43884:SF12">
    <property type="entry name" value="ISOVALERYL-COA DEHYDROGENASE, MITOCHONDRIAL-RELATED"/>
    <property type="match status" value="1"/>
</dbReference>
<dbReference type="InterPro" id="IPR009100">
    <property type="entry name" value="AcylCoA_DH/oxidase_NM_dom_sf"/>
</dbReference>
<keyword evidence="3" id="KW-0274">FAD</keyword>
<dbReference type="Proteomes" id="UP001303046">
    <property type="component" value="Unassembled WGS sequence"/>
</dbReference>
<dbReference type="Pfam" id="PF02770">
    <property type="entry name" value="Acyl-CoA_dh_M"/>
    <property type="match status" value="1"/>
</dbReference>
<dbReference type="InterPro" id="IPR046373">
    <property type="entry name" value="Acyl-CoA_Oxase/DH_mid-dom_sf"/>
</dbReference>
<evidence type="ECO:0000256" key="1">
    <source>
        <dbReference type="ARBA" id="ARBA00001974"/>
    </source>
</evidence>
<dbReference type="SUPFAM" id="SSF56645">
    <property type="entry name" value="Acyl-CoA dehydrogenase NM domain-like"/>
    <property type="match status" value="1"/>
</dbReference>
<dbReference type="PROSITE" id="PS00072">
    <property type="entry name" value="ACYL_COA_DH_1"/>
    <property type="match status" value="1"/>
</dbReference>
<reference evidence="6 7" key="1">
    <citation type="submission" date="2023-08" db="EMBL/GenBank/DDBJ databases">
        <title>A Necator americanus chromosomal reference genome.</title>
        <authorList>
            <person name="Ilik V."/>
            <person name="Petrzelkova K.J."/>
            <person name="Pardy F."/>
            <person name="Fuh T."/>
            <person name="Niatou-Singa F.S."/>
            <person name="Gouil Q."/>
            <person name="Baker L."/>
            <person name="Ritchie M.E."/>
            <person name="Jex A.R."/>
            <person name="Gazzola D."/>
            <person name="Li H."/>
            <person name="Toshio Fujiwara R."/>
            <person name="Zhan B."/>
            <person name="Aroian R.V."/>
            <person name="Pafco B."/>
            <person name="Schwarz E.M."/>
        </authorList>
    </citation>
    <scope>NUCLEOTIDE SEQUENCE [LARGE SCALE GENOMIC DNA]</scope>
    <source>
        <strain evidence="6 7">Aroian</strain>
        <tissue evidence="6">Whole animal</tissue>
    </source>
</reference>
<dbReference type="Pfam" id="PF02771">
    <property type="entry name" value="Acyl-CoA_dh_N"/>
    <property type="match status" value="1"/>
</dbReference>
<gene>
    <name evidence="6" type="primary">Necator_chrX.g23360</name>
    <name evidence="6" type="ORF">RB195_023197</name>
</gene>
<evidence type="ECO:0000256" key="3">
    <source>
        <dbReference type="ARBA" id="ARBA00022827"/>
    </source>
</evidence>
<comment type="cofactor">
    <cofactor evidence="1">
        <name>FAD</name>
        <dbReference type="ChEBI" id="CHEBI:57692"/>
    </cofactor>
</comment>
<comment type="caution">
    <text evidence="6">The sequence shown here is derived from an EMBL/GenBank/DDBJ whole genome shotgun (WGS) entry which is preliminary data.</text>
</comment>
<protein>
    <recommendedName>
        <fullName evidence="8">Acyl-CoA dehydrogenase, middle domain protein</fullName>
    </recommendedName>
</protein>
<keyword evidence="2" id="KW-0285">Flavoprotein</keyword>
<feature type="domain" description="Acyl-CoA oxidase/dehydrogenase middle" evidence="4">
    <location>
        <begin position="144"/>
        <end position="219"/>
    </location>
</feature>
<organism evidence="6 7">
    <name type="scientific">Necator americanus</name>
    <name type="common">Human hookworm</name>
    <dbReference type="NCBI Taxonomy" id="51031"/>
    <lineage>
        <taxon>Eukaryota</taxon>
        <taxon>Metazoa</taxon>
        <taxon>Ecdysozoa</taxon>
        <taxon>Nematoda</taxon>
        <taxon>Chromadorea</taxon>
        <taxon>Rhabditida</taxon>
        <taxon>Rhabditina</taxon>
        <taxon>Rhabditomorpha</taxon>
        <taxon>Strongyloidea</taxon>
        <taxon>Ancylostomatidae</taxon>
        <taxon>Bunostominae</taxon>
        <taxon>Necator</taxon>
    </lineage>
</organism>
<sequence length="225" mass="24222">MISRTAFRLGTISAASWTSRRPICFDLSDTQKEIRATALKFATEEIVPQARRFDETGEFPWDIVKKAHFLGLMNPQIPEQYGGPGMSTLDTALVVEALAYGCTGVQLAIMGPSLAVAPVYIAGNDEQKRRYLGCLAAEPLIASYCVTEPGAGSDVSGVKTKAEKMGDEYILNGEKAWITGGGHAEWFFVLARSDPNPSTPTGKAFTGFIVDGDTPGIIRGKKILT</sequence>
<evidence type="ECO:0000259" key="5">
    <source>
        <dbReference type="Pfam" id="PF02771"/>
    </source>
</evidence>
<dbReference type="PANTHER" id="PTHR43884">
    <property type="entry name" value="ACYL-COA DEHYDROGENASE"/>
    <property type="match status" value="1"/>
</dbReference>
<dbReference type="Gene3D" id="1.10.540.10">
    <property type="entry name" value="Acyl-CoA dehydrogenase/oxidase, N-terminal domain"/>
    <property type="match status" value="1"/>
</dbReference>